<evidence type="ECO:0000313" key="3">
    <source>
        <dbReference type="RefSeq" id="XP_052757789.1"/>
    </source>
</evidence>
<sequence length="404" mass="47284">MESDVIDDDKSINGNDENDSDIIRECEQELNEILMEGKSYDVSELENSHMDCGSEKRLEKRKEREEDDAFSEDGFVTIVRRKAKRYLRSDSIEQSQTTHGTISEEIGNIYEVCITSSKELPKQMAMAKLLRNENIYNITRIKYKSPFKVLIRFDSDSDADKLINCQKFRELEYKCQKTFDSSMCYGLIRGVDLEFSEKDILDVLKSEVNILAIRRLKRLDLEGKWVDSETMRICFQGTELPQYVTAYECYFNVDRYVFPVTQCSGCWEFGHNIKFCPKKKMLCPKCGSKDHINCEIKTFRCLNCKGLHFVLDKTCPMYRKEKEVRELMSRENIPYRQALQMVNDVKKQVIKKINLTENKKIYNSQDIERRDTQACNDAKGRSYSQVLTTNQTGKIDTTPTEEWQ</sequence>
<feature type="region of interest" description="Disordered" evidence="1">
    <location>
        <begin position="42"/>
        <end position="65"/>
    </location>
</feature>
<protein>
    <submittedName>
        <fullName evidence="3">Uncharacterized protein LOC128202241</fullName>
    </submittedName>
</protein>
<dbReference type="RefSeq" id="XP_052757789.1">
    <property type="nucleotide sequence ID" value="XM_052901829.1"/>
</dbReference>
<evidence type="ECO:0000313" key="2">
    <source>
        <dbReference type="Proteomes" id="UP001652740"/>
    </source>
</evidence>
<gene>
    <name evidence="3" type="primary">LOC128202241</name>
</gene>
<evidence type="ECO:0000256" key="1">
    <source>
        <dbReference type="SAM" id="MobiDB-lite"/>
    </source>
</evidence>
<feature type="region of interest" description="Disordered" evidence="1">
    <location>
        <begin position="1"/>
        <end position="22"/>
    </location>
</feature>
<feature type="compositionally biased region" description="Basic and acidic residues" evidence="1">
    <location>
        <begin position="42"/>
        <end position="64"/>
    </location>
</feature>
<proteinExistence type="predicted"/>
<name>A0ABM3N2H0_GALME</name>
<keyword evidence="2" id="KW-1185">Reference proteome</keyword>
<organism evidence="2 3">
    <name type="scientific">Galleria mellonella</name>
    <name type="common">Greater wax moth</name>
    <dbReference type="NCBI Taxonomy" id="7137"/>
    <lineage>
        <taxon>Eukaryota</taxon>
        <taxon>Metazoa</taxon>
        <taxon>Ecdysozoa</taxon>
        <taxon>Arthropoda</taxon>
        <taxon>Hexapoda</taxon>
        <taxon>Insecta</taxon>
        <taxon>Pterygota</taxon>
        <taxon>Neoptera</taxon>
        <taxon>Endopterygota</taxon>
        <taxon>Lepidoptera</taxon>
        <taxon>Glossata</taxon>
        <taxon>Ditrysia</taxon>
        <taxon>Pyraloidea</taxon>
        <taxon>Pyralidae</taxon>
        <taxon>Galleriinae</taxon>
        <taxon>Galleria</taxon>
    </lineage>
</organism>
<reference evidence="3" key="1">
    <citation type="submission" date="2025-08" db="UniProtKB">
        <authorList>
            <consortium name="RefSeq"/>
        </authorList>
    </citation>
    <scope>IDENTIFICATION</scope>
    <source>
        <tissue evidence="3">Whole larvae</tissue>
    </source>
</reference>
<dbReference type="GeneID" id="128202241"/>
<dbReference type="Proteomes" id="UP001652740">
    <property type="component" value="Unplaced"/>
</dbReference>
<accession>A0ABM3N2H0</accession>